<keyword evidence="5" id="KW-0732">Signal</keyword>
<dbReference type="Gene3D" id="3.40.50.1980">
    <property type="entry name" value="Nitrogenase molybdenum iron protein domain"/>
    <property type="match status" value="2"/>
</dbReference>
<organism evidence="7 8">
    <name type="scientific">Jejubacter calystegiae</name>
    <dbReference type="NCBI Taxonomy" id="2579935"/>
    <lineage>
        <taxon>Bacteria</taxon>
        <taxon>Pseudomonadati</taxon>
        <taxon>Pseudomonadota</taxon>
        <taxon>Gammaproteobacteria</taxon>
        <taxon>Enterobacterales</taxon>
        <taxon>Enterobacteriaceae</taxon>
        <taxon>Jejubacter</taxon>
    </lineage>
</organism>
<dbReference type="GO" id="GO:0030288">
    <property type="term" value="C:outer membrane-bounded periplasmic space"/>
    <property type="evidence" value="ECO:0007669"/>
    <property type="project" value="TreeGrafter"/>
</dbReference>
<keyword evidence="4" id="KW-0406">Ion transport</keyword>
<dbReference type="PANTHER" id="PTHR30532:SF1">
    <property type="entry name" value="IRON(3+)-HYDROXAMATE-BINDING PROTEIN FHUD"/>
    <property type="match status" value="1"/>
</dbReference>
<evidence type="ECO:0000256" key="2">
    <source>
        <dbReference type="ARBA" id="ARBA00008814"/>
    </source>
</evidence>
<comment type="similarity">
    <text evidence="2">Belongs to the bacterial solute-binding protein 8 family.</text>
</comment>
<keyword evidence="3" id="KW-0813">Transport</keyword>
<dbReference type="PROSITE" id="PS50983">
    <property type="entry name" value="FE_B12_PBP"/>
    <property type="match status" value="1"/>
</dbReference>
<evidence type="ECO:0000256" key="5">
    <source>
        <dbReference type="ARBA" id="ARBA00022729"/>
    </source>
</evidence>
<dbReference type="InterPro" id="IPR002491">
    <property type="entry name" value="ABC_transptr_periplasmic_BD"/>
</dbReference>
<gene>
    <name evidence="7" type="primary">fhuD</name>
    <name evidence="7" type="ORF">FEM41_09910</name>
</gene>
<dbReference type="PRINTS" id="PR01715">
    <property type="entry name" value="FERRIBNDNGPP"/>
</dbReference>
<evidence type="ECO:0000256" key="4">
    <source>
        <dbReference type="ARBA" id="ARBA00022496"/>
    </source>
</evidence>
<sequence length="298" mass="32839">MDNLFATDISRRRLVTALALAPLLWHTRGVRAATADPRRVVALEWLPVELLVALGVTPMAVADITNYRLWVGEPPLPEGVIEVGLRTEPNLELLTQLQPSLIVYSAGYGPGEDKIKRIAPGLGVNFSDGRQPLTSSRQSLIELGETLGLASQARAHLNEFDAFIEQMKPRFAARGDRPLLLMSLLDERHALVIGPNSLFQQVMDMLGLKNGWQGEVNFWGSAVIGLERLATIEASDVLCFAHGDDAVMERIAATPLWQAMPFVRAGRFQRLPPVWFYGATLSAMHFCRLLDKALGGRP</sequence>
<evidence type="ECO:0000313" key="8">
    <source>
        <dbReference type="Proteomes" id="UP000302163"/>
    </source>
</evidence>
<feature type="domain" description="Fe/B12 periplasmic-binding" evidence="6">
    <location>
        <begin position="39"/>
        <end position="298"/>
    </location>
</feature>
<dbReference type="InterPro" id="IPR051313">
    <property type="entry name" value="Bact_iron-sidero_bind"/>
</dbReference>
<keyword evidence="4" id="KW-0408">Iron</keyword>
<evidence type="ECO:0000259" key="6">
    <source>
        <dbReference type="PROSITE" id="PS50983"/>
    </source>
</evidence>
<keyword evidence="4" id="KW-0410">Iron transport</keyword>
<dbReference type="EMBL" id="CP040428">
    <property type="protein sequence ID" value="QCT19943.1"/>
    <property type="molecule type" value="Genomic_DNA"/>
</dbReference>
<evidence type="ECO:0000256" key="3">
    <source>
        <dbReference type="ARBA" id="ARBA00022448"/>
    </source>
</evidence>
<evidence type="ECO:0000256" key="1">
    <source>
        <dbReference type="ARBA" id="ARBA00004196"/>
    </source>
</evidence>
<dbReference type="SUPFAM" id="SSF53807">
    <property type="entry name" value="Helical backbone' metal receptor"/>
    <property type="match status" value="1"/>
</dbReference>
<dbReference type="GO" id="GO:1901678">
    <property type="term" value="P:iron coordination entity transport"/>
    <property type="evidence" value="ECO:0007669"/>
    <property type="project" value="UniProtKB-ARBA"/>
</dbReference>
<evidence type="ECO:0000313" key="7">
    <source>
        <dbReference type="EMBL" id="QCT19943.1"/>
    </source>
</evidence>
<dbReference type="OrthoDB" id="6160519at2"/>
<dbReference type="PANTHER" id="PTHR30532">
    <property type="entry name" value="IRON III DICITRATE-BINDING PERIPLASMIC PROTEIN"/>
    <property type="match status" value="1"/>
</dbReference>
<dbReference type="CDD" id="cd01146">
    <property type="entry name" value="FhuD"/>
    <property type="match status" value="1"/>
</dbReference>
<protein>
    <submittedName>
        <fullName evidence="7">Fe(3+)-hydroxamate ABC transporter substrate-binding protein FhuD</fullName>
    </submittedName>
</protein>
<dbReference type="KEGG" id="izh:FEM41_09910"/>
<dbReference type="AlphaFoldDB" id="A0A4P8YIS3"/>
<keyword evidence="8" id="KW-1185">Reference proteome</keyword>
<dbReference type="Proteomes" id="UP000302163">
    <property type="component" value="Chromosome"/>
</dbReference>
<comment type="subcellular location">
    <subcellularLocation>
        <location evidence="1">Cell envelope</location>
    </subcellularLocation>
</comment>
<dbReference type="RefSeq" id="WP_138095820.1">
    <property type="nucleotide sequence ID" value="NZ_CP040428.1"/>
</dbReference>
<dbReference type="NCBIfam" id="NF007864">
    <property type="entry name" value="PRK10576.1"/>
    <property type="match status" value="1"/>
</dbReference>
<name>A0A4P8YIS3_9ENTR</name>
<dbReference type="Pfam" id="PF01497">
    <property type="entry name" value="Peripla_BP_2"/>
    <property type="match status" value="1"/>
</dbReference>
<accession>A0A4P8YIS3</accession>
<reference evidence="7 8" key="1">
    <citation type="submission" date="2019-05" db="EMBL/GenBank/DDBJ databases">
        <title>Complete genome sequence of Izhakiella calystegiae KSNA2, an endophyte isolated from beach morning glory (Calystegia soldanella).</title>
        <authorList>
            <person name="Jiang L."/>
            <person name="Jeong J.C."/>
            <person name="Kim C.Y."/>
            <person name="Kim D.H."/>
            <person name="Kim S.W."/>
            <person name="Lee j."/>
        </authorList>
    </citation>
    <scope>NUCLEOTIDE SEQUENCE [LARGE SCALE GENOMIC DNA]</scope>
    <source>
        <strain evidence="7 8">KSNA2</strain>
    </source>
</reference>
<proteinExistence type="inferred from homology"/>